<dbReference type="InterPro" id="IPR036856">
    <property type="entry name" value="Ald_Oxase/Xan_DH_a/b_sf"/>
</dbReference>
<dbReference type="InterPro" id="IPR037165">
    <property type="entry name" value="AldOxase/xan_DH_Mopterin-bd_sf"/>
</dbReference>
<dbReference type="PANTHER" id="PTHR11908">
    <property type="entry name" value="XANTHINE DEHYDROGENASE"/>
    <property type="match status" value="1"/>
</dbReference>
<keyword evidence="2" id="KW-0560">Oxidoreductase</keyword>
<dbReference type="SUPFAM" id="SSF54665">
    <property type="entry name" value="CO dehydrogenase molybdoprotein N-domain-like"/>
    <property type="match status" value="1"/>
</dbReference>
<dbReference type="Gene3D" id="3.90.1170.50">
    <property type="entry name" value="Aldehyde oxidase/xanthine dehydrogenase, a/b hammerhead"/>
    <property type="match status" value="1"/>
</dbReference>
<evidence type="ECO:0000313" key="4">
    <source>
        <dbReference type="EMBL" id="PVA11589.1"/>
    </source>
</evidence>
<dbReference type="Pfam" id="PF02738">
    <property type="entry name" value="MoCoBD_1"/>
    <property type="match status" value="1"/>
</dbReference>
<dbReference type="Pfam" id="PF20256">
    <property type="entry name" value="MoCoBD_2"/>
    <property type="match status" value="2"/>
</dbReference>
<gene>
    <name evidence="4" type="ORF">DC366_01060</name>
</gene>
<accession>A0A2T7GB04</accession>
<dbReference type="SMART" id="SM01008">
    <property type="entry name" value="Ald_Xan_dh_C"/>
    <property type="match status" value="1"/>
</dbReference>
<dbReference type="SUPFAM" id="SSF56003">
    <property type="entry name" value="Molybdenum cofactor-binding domain"/>
    <property type="match status" value="1"/>
</dbReference>
<dbReference type="AlphaFoldDB" id="A0A2T7GB04"/>
<dbReference type="EMBL" id="QCYH01000001">
    <property type="protein sequence ID" value="PVA11589.1"/>
    <property type="molecule type" value="Genomic_DNA"/>
</dbReference>
<dbReference type="PANTHER" id="PTHR11908:SF132">
    <property type="entry name" value="ALDEHYDE OXIDASE 1-RELATED"/>
    <property type="match status" value="1"/>
</dbReference>
<dbReference type="Gene3D" id="3.30.365.10">
    <property type="entry name" value="Aldehyde oxidase/xanthine dehydrogenase, molybdopterin binding domain"/>
    <property type="match status" value="6"/>
</dbReference>
<dbReference type="InterPro" id="IPR046867">
    <property type="entry name" value="AldOxase/xan_DH_MoCoBD2"/>
</dbReference>
<evidence type="ECO:0000256" key="1">
    <source>
        <dbReference type="ARBA" id="ARBA00022505"/>
    </source>
</evidence>
<evidence type="ECO:0000259" key="3">
    <source>
        <dbReference type="SMART" id="SM01008"/>
    </source>
</evidence>
<dbReference type="Pfam" id="PF01315">
    <property type="entry name" value="Ald_Xan_dh_C"/>
    <property type="match status" value="1"/>
</dbReference>
<evidence type="ECO:0000313" key="5">
    <source>
        <dbReference type="Proteomes" id="UP000244446"/>
    </source>
</evidence>
<organism evidence="4 5">
    <name type="scientific">Pelagivirga sediminicola</name>
    <dbReference type="NCBI Taxonomy" id="2170575"/>
    <lineage>
        <taxon>Bacteria</taxon>
        <taxon>Pseudomonadati</taxon>
        <taxon>Pseudomonadota</taxon>
        <taxon>Alphaproteobacteria</taxon>
        <taxon>Rhodobacterales</taxon>
        <taxon>Paracoccaceae</taxon>
        <taxon>Pelagivirga</taxon>
    </lineage>
</organism>
<dbReference type="GO" id="GO:0005506">
    <property type="term" value="F:iron ion binding"/>
    <property type="evidence" value="ECO:0007669"/>
    <property type="project" value="InterPro"/>
</dbReference>
<feature type="domain" description="Aldehyde oxidase/xanthine dehydrogenase a/b hammerhead" evidence="3">
    <location>
        <begin position="15"/>
        <end position="128"/>
    </location>
</feature>
<sequence>MSTGFRPHHSHHLLRGGGQYCDDIALPGALRAVFRRSDVAAGRISDLEIAAALDMPGVRAVHTGADVAHLGALPVNEVLPLEVETAFPILAQGQVHAVGQPVAAVLAPSRAQAQDGAEAILLDIDAAAPEAPRRIAGRGWHAGDAAAQTRAAAHVVKAHLQHARLAPLPLEPRGIAVRPEPDGTMTIWHATQTPHRTRTHLAQILGMDAARLRVIAPDVGGAFGMKASLYPEEVYCVWAAQMLGVPVRWSATRSEEFLSATHGRGLHTQGTLALDGDGDFTALTAQVTAPVGHWLPGSALIPAWNAARVLPGPYGIDAVDIETAAMAENLAPTGIYRGAGRPEAAALMERLVDKAARATGLDPFEIRLRNLPAKGAFPRQTATGQTLDSGDYAGLLDLLRRVSNHDARAREIARRRAAGELVGLGLALFLEPSGEGWESARVTWRASGRVEVASGSSAQGQARARSYAAIAAQILQVPPQEIDVRFGDTATCSEGIGAVASRSTPIGGSAVKVACQALREARDAGAKLPLSEEIRYETGGQAWGAGAYLVQISINADTGTPRIEAAICVDDAGTVIDAQAVADQIVGGFAQGLGEAMMEAVRYDADGQLLTASLMDYAVPRADDMPPLQLAGLQTPSPMNALGAKGVGEAGTIGAPAAILNAALDALAPLGVEDLQMPLSPARLWQAMTDARKKGPTP</sequence>
<dbReference type="RefSeq" id="WP_108690334.1">
    <property type="nucleotide sequence ID" value="NZ_QCYH01000001.1"/>
</dbReference>
<keyword evidence="1" id="KW-0500">Molybdenum</keyword>
<evidence type="ECO:0000256" key="2">
    <source>
        <dbReference type="ARBA" id="ARBA00023002"/>
    </source>
</evidence>
<dbReference type="GO" id="GO:0016491">
    <property type="term" value="F:oxidoreductase activity"/>
    <property type="evidence" value="ECO:0007669"/>
    <property type="project" value="UniProtKB-KW"/>
</dbReference>
<dbReference type="InterPro" id="IPR008274">
    <property type="entry name" value="AldOxase/xan_DH_MoCoBD1"/>
</dbReference>
<dbReference type="InterPro" id="IPR016208">
    <property type="entry name" value="Ald_Oxase/xanthine_DH-like"/>
</dbReference>
<comment type="caution">
    <text evidence="4">The sequence shown here is derived from an EMBL/GenBank/DDBJ whole genome shotgun (WGS) entry which is preliminary data.</text>
</comment>
<protein>
    <submittedName>
        <fullName evidence="4">Xanthine dehydrogenase</fullName>
    </submittedName>
</protein>
<dbReference type="Proteomes" id="UP000244446">
    <property type="component" value="Unassembled WGS sequence"/>
</dbReference>
<proteinExistence type="predicted"/>
<dbReference type="OrthoDB" id="9758509at2"/>
<keyword evidence="5" id="KW-1185">Reference proteome</keyword>
<dbReference type="InterPro" id="IPR000674">
    <property type="entry name" value="Ald_Oxase/Xan_DH_a/b"/>
</dbReference>
<name>A0A2T7GB04_9RHOB</name>
<reference evidence="4 5" key="1">
    <citation type="submission" date="2018-04" db="EMBL/GenBank/DDBJ databases">
        <title>Pelagivirga bohaiensis gen. nov., sp. nov., a bacterium isolated from the Bohai Sea.</title>
        <authorList>
            <person name="Ji X."/>
        </authorList>
    </citation>
    <scope>NUCLEOTIDE SEQUENCE [LARGE SCALE GENOMIC DNA]</scope>
    <source>
        <strain evidence="4 5">BH-SD19</strain>
    </source>
</reference>